<evidence type="ECO:0000313" key="2">
    <source>
        <dbReference type="EMBL" id="MBG0561022.1"/>
    </source>
</evidence>
<protein>
    <submittedName>
        <fullName evidence="2">Uncharacterized protein</fullName>
    </submittedName>
</protein>
<keyword evidence="1" id="KW-1133">Transmembrane helix</keyword>
<dbReference type="EMBL" id="JADQTO010000003">
    <property type="protein sequence ID" value="MBG0561022.1"/>
    <property type="molecule type" value="Genomic_DNA"/>
</dbReference>
<comment type="caution">
    <text evidence="2">The sequence shown here is derived from an EMBL/GenBank/DDBJ whole genome shotgun (WGS) entry which is preliminary data.</text>
</comment>
<keyword evidence="3" id="KW-1185">Reference proteome</keyword>
<dbReference type="Pfam" id="PF18159">
    <property type="entry name" value="S_4TM"/>
    <property type="match status" value="1"/>
</dbReference>
<keyword evidence="1" id="KW-0472">Membrane</keyword>
<evidence type="ECO:0000256" key="1">
    <source>
        <dbReference type="SAM" id="Phobius"/>
    </source>
</evidence>
<dbReference type="RefSeq" id="WP_196412844.1">
    <property type="nucleotide sequence ID" value="NZ_JADQTO010000003.1"/>
</dbReference>
<dbReference type="InterPro" id="IPR049920">
    <property type="entry name" value="IK1_05631-like"/>
</dbReference>
<feature type="transmembrane region" description="Helical" evidence="1">
    <location>
        <begin position="174"/>
        <end position="197"/>
    </location>
</feature>
<dbReference type="AlphaFoldDB" id="A0A931C5J2"/>
<feature type="transmembrane region" description="Helical" evidence="1">
    <location>
        <begin position="34"/>
        <end position="55"/>
    </location>
</feature>
<organism evidence="2 3">
    <name type="scientific">Actinoplanes aureus</name>
    <dbReference type="NCBI Taxonomy" id="2792083"/>
    <lineage>
        <taxon>Bacteria</taxon>
        <taxon>Bacillati</taxon>
        <taxon>Actinomycetota</taxon>
        <taxon>Actinomycetes</taxon>
        <taxon>Micromonosporales</taxon>
        <taxon>Micromonosporaceae</taxon>
        <taxon>Actinoplanes</taxon>
    </lineage>
</organism>
<name>A0A931C5J2_9ACTN</name>
<feature type="transmembrane region" description="Helical" evidence="1">
    <location>
        <begin position="67"/>
        <end position="90"/>
    </location>
</feature>
<reference evidence="2" key="1">
    <citation type="submission" date="2020-11" db="EMBL/GenBank/DDBJ databases">
        <title>Isolation and identification of active actinomycetes.</title>
        <authorList>
            <person name="Sun X."/>
        </authorList>
    </citation>
    <scope>NUCLEOTIDE SEQUENCE</scope>
    <source>
        <strain evidence="2">NEAU-A11</strain>
    </source>
</reference>
<accession>A0A931C5J2</accession>
<sequence length="321" mass="36390">MTDRKPVVRQRQLEPTLCHLLRAMTVSHARVRRLAALRMAISATLATIGLATVFAGSLNSTMFVKSLSIGVTVGGALWALTYSMGLASWADRELRRAALLQEAFETRFFGLRWNSVLAADEVPAEDVRQLSSRFHGDEQALGAYYDMPNLPRPFDVLARQQQNLAWGGRVRRRYALAVLFGMIVWAVVGLLSAMVRGSTITDFVVQWCVPSLGMFLLGWDTFRDQRSVSAERQRVARHSRARCLQLAARGHEPETMRDLCLMGRQVQDQLYLTRKRAPRVPSWFFRRYHEQDSSDFTAGLEEMRRSLVRAGLNVRPPRPKG</sequence>
<evidence type="ECO:0000313" key="3">
    <source>
        <dbReference type="Proteomes" id="UP000598146"/>
    </source>
</evidence>
<feature type="transmembrane region" description="Helical" evidence="1">
    <location>
        <begin position="203"/>
        <end position="222"/>
    </location>
</feature>
<dbReference type="Proteomes" id="UP000598146">
    <property type="component" value="Unassembled WGS sequence"/>
</dbReference>
<proteinExistence type="predicted"/>
<keyword evidence="1" id="KW-0812">Transmembrane</keyword>
<gene>
    <name evidence="2" type="ORF">I4J89_06050</name>
</gene>